<dbReference type="EC" id="3.2.2.n1" evidence="3"/>
<comment type="catalytic activity">
    <reaction evidence="1">
        <text>AMP + H2O = D-ribose 5-phosphate + adenine</text>
        <dbReference type="Rhea" id="RHEA:20129"/>
        <dbReference type="ChEBI" id="CHEBI:15377"/>
        <dbReference type="ChEBI" id="CHEBI:16708"/>
        <dbReference type="ChEBI" id="CHEBI:78346"/>
        <dbReference type="ChEBI" id="CHEBI:456215"/>
        <dbReference type="EC" id="3.2.2.4"/>
    </reaction>
</comment>
<dbReference type="Gene3D" id="3.40.50.450">
    <property type="match status" value="1"/>
</dbReference>
<evidence type="ECO:0000313" key="4">
    <source>
        <dbReference type="EMBL" id="OGG95235.1"/>
    </source>
</evidence>
<dbReference type="GO" id="GO:0009691">
    <property type="term" value="P:cytokinin biosynthetic process"/>
    <property type="evidence" value="ECO:0007669"/>
    <property type="project" value="UniProtKB-UniRule"/>
</dbReference>
<comment type="similarity">
    <text evidence="2 3">Belongs to the LOG family.</text>
</comment>
<dbReference type="PANTHER" id="PTHR31223">
    <property type="entry name" value="LOG FAMILY PROTEIN YJL055W"/>
    <property type="match status" value="1"/>
</dbReference>
<dbReference type="EMBL" id="MFNE01000026">
    <property type="protein sequence ID" value="OGG95235.1"/>
    <property type="molecule type" value="Genomic_DNA"/>
</dbReference>
<dbReference type="InterPro" id="IPR005269">
    <property type="entry name" value="LOG"/>
</dbReference>
<dbReference type="STRING" id="1817772.A2527_08670"/>
<keyword evidence="3" id="KW-0203">Cytokinin biosynthesis</keyword>
<evidence type="ECO:0000313" key="5">
    <source>
        <dbReference type="Proteomes" id="UP000178449"/>
    </source>
</evidence>
<protein>
    <recommendedName>
        <fullName evidence="3">Cytokinin riboside 5'-monophosphate phosphoribohydrolase</fullName>
        <ecNumber evidence="3">3.2.2.n1</ecNumber>
    </recommendedName>
</protein>
<evidence type="ECO:0000256" key="1">
    <source>
        <dbReference type="ARBA" id="ARBA00000274"/>
    </source>
</evidence>
<dbReference type="NCBIfam" id="TIGR00730">
    <property type="entry name" value="Rossman fold protein, TIGR00730 family"/>
    <property type="match status" value="1"/>
</dbReference>
<comment type="caution">
    <text evidence="4">The sequence shown here is derived from an EMBL/GenBank/DDBJ whole genome shotgun (WGS) entry which is preliminary data.</text>
</comment>
<sequence length="184" mass="20112">MKRVCVFCGSAMGTRPEFEGWALSIGSWIAENGFGLVYGGASVGLMGVLANACLTQGGQVTGVIPKHLAKEEIVHPGLQNLLEVDNMFDRKSIMLKYSDLFVVLPGGFGTLDELFEVVTLAQLKQHDKPVILFNGEGFFDPLLMQLNQMVVSGFIKEKYLALLHIAKDLQSLFALIRKHSGPQS</sequence>
<reference evidence="4 5" key="1">
    <citation type="journal article" date="2016" name="Nat. Commun.">
        <title>Thousands of microbial genomes shed light on interconnected biogeochemical processes in an aquifer system.</title>
        <authorList>
            <person name="Anantharaman K."/>
            <person name="Brown C.T."/>
            <person name="Hug L.A."/>
            <person name="Sharon I."/>
            <person name="Castelle C.J."/>
            <person name="Probst A.J."/>
            <person name="Thomas B.C."/>
            <person name="Singh A."/>
            <person name="Wilkins M.J."/>
            <person name="Karaoz U."/>
            <person name="Brodie E.L."/>
            <person name="Williams K.H."/>
            <person name="Hubbard S.S."/>
            <person name="Banfield J.F."/>
        </authorList>
    </citation>
    <scope>NUCLEOTIDE SEQUENCE [LARGE SCALE GENOMIC DNA]</scope>
</reference>
<dbReference type="PANTHER" id="PTHR31223:SF70">
    <property type="entry name" value="LOG FAMILY PROTEIN YJL055W"/>
    <property type="match status" value="1"/>
</dbReference>
<gene>
    <name evidence="4" type="ORF">A2527_08670</name>
</gene>
<dbReference type="Pfam" id="PF03641">
    <property type="entry name" value="Lysine_decarbox"/>
    <property type="match status" value="1"/>
</dbReference>
<accession>A0A1F6GAV3</accession>
<dbReference type="GO" id="GO:0008714">
    <property type="term" value="F:AMP nucleosidase activity"/>
    <property type="evidence" value="ECO:0007669"/>
    <property type="project" value="UniProtKB-EC"/>
</dbReference>
<name>A0A1F6GAV3_9PROT</name>
<dbReference type="Proteomes" id="UP000178449">
    <property type="component" value="Unassembled WGS sequence"/>
</dbReference>
<organism evidence="4 5">
    <name type="scientific">Candidatus Lambdaproteobacteria bacterium RIFOXYD2_FULL_50_16</name>
    <dbReference type="NCBI Taxonomy" id="1817772"/>
    <lineage>
        <taxon>Bacteria</taxon>
        <taxon>Pseudomonadati</taxon>
        <taxon>Pseudomonadota</taxon>
        <taxon>Candidatus Lambdaproteobacteria</taxon>
    </lineage>
</organism>
<proteinExistence type="inferred from homology"/>
<dbReference type="GO" id="GO:0005829">
    <property type="term" value="C:cytosol"/>
    <property type="evidence" value="ECO:0007669"/>
    <property type="project" value="TreeGrafter"/>
</dbReference>
<keyword evidence="3" id="KW-0378">Hydrolase</keyword>
<dbReference type="AlphaFoldDB" id="A0A1F6GAV3"/>
<evidence type="ECO:0000256" key="3">
    <source>
        <dbReference type="RuleBase" id="RU363015"/>
    </source>
</evidence>
<dbReference type="InterPro" id="IPR031100">
    <property type="entry name" value="LOG_fam"/>
</dbReference>
<evidence type="ECO:0000256" key="2">
    <source>
        <dbReference type="ARBA" id="ARBA00006763"/>
    </source>
</evidence>
<dbReference type="SUPFAM" id="SSF102405">
    <property type="entry name" value="MCP/YpsA-like"/>
    <property type="match status" value="1"/>
</dbReference>